<keyword evidence="3" id="KW-1185">Reference proteome</keyword>
<evidence type="ECO:0000313" key="2">
    <source>
        <dbReference type="EMBL" id="MDG3006579.1"/>
    </source>
</evidence>
<evidence type="ECO:0000256" key="1">
    <source>
        <dbReference type="SAM" id="SignalP"/>
    </source>
</evidence>
<proteinExistence type="predicted"/>
<dbReference type="RefSeq" id="WP_277862875.1">
    <property type="nucleotide sequence ID" value="NZ_JARRAG010000002.1"/>
</dbReference>
<organism evidence="2 3">
    <name type="scientific">Paludisphaera mucosa</name>
    <dbReference type="NCBI Taxonomy" id="3030827"/>
    <lineage>
        <taxon>Bacteria</taxon>
        <taxon>Pseudomonadati</taxon>
        <taxon>Planctomycetota</taxon>
        <taxon>Planctomycetia</taxon>
        <taxon>Isosphaerales</taxon>
        <taxon>Isosphaeraceae</taxon>
        <taxon>Paludisphaera</taxon>
    </lineage>
</organism>
<feature type="chain" id="PRO_5047058309" evidence="1">
    <location>
        <begin position="29"/>
        <end position="404"/>
    </location>
</feature>
<accession>A0ABT6FG81</accession>
<feature type="signal peptide" evidence="1">
    <location>
        <begin position="1"/>
        <end position="28"/>
    </location>
</feature>
<reference evidence="2 3" key="1">
    <citation type="submission" date="2023-03" db="EMBL/GenBank/DDBJ databases">
        <title>Paludisphaera mucosa sp. nov. a novel planctomycete from northern fen.</title>
        <authorList>
            <person name="Ivanova A."/>
        </authorList>
    </citation>
    <scope>NUCLEOTIDE SEQUENCE [LARGE SCALE GENOMIC DNA]</scope>
    <source>
        <strain evidence="2 3">Pla2</strain>
    </source>
</reference>
<sequence>MRHLKKTFPARFGLATLALAVGCTSAIAQDRRLILRGEHGVPPETPVVLAAPEDLDPGLYTLKSTPDAPAVDGVVVADGERRSFVFIAPETTEPSSYQVSLSTRTPKPGEGVAFTPEGPNLKLAVDGRLLGIHHVDGAYKPFLYPLIGPTGAAMTRAFPIEKVAGEDDDHPHHESFWFTHGKVNGFDFWTVKEGTIRETARQVDASGPVLGRLTTRDDWLDPKGAKVCEDERVLTVYATRALRIFDYDVTLKATEGPVVLGETKEGTFGVRVASTMDVDKKTGGKIRNAEGLEDAAAWGKPSSWVDYSGPVGDETVGIAILNHPQSFRYPTTWHVRTYGLFAANPFGGHDFGVDGYGEHSLAKGESLKFSYRLILHRGGVDAVDLAQRFALYAVPPEASWDAAD</sequence>
<evidence type="ECO:0000313" key="3">
    <source>
        <dbReference type="Proteomes" id="UP001216907"/>
    </source>
</evidence>
<name>A0ABT6FG81_9BACT</name>
<keyword evidence="1" id="KW-0732">Signal</keyword>
<comment type="caution">
    <text evidence="2">The sequence shown here is derived from an EMBL/GenBank/DDBJ whole genome shotgun (WGS) entry which is preliminary data.</text>
</comment>
<dbReference type="PROSITE" id="PS51257">
    <property type="entry name" value="PROKAR_LIPOPROTEIN"/>
    <property type="match status" value="1"/>
</dbReference>
<protein>
    <submittedName>
        <fullName evidence="2">PmoA family protein</fullName>
    </submittedName>
</protein>
<dbReference type="InterPro" id="IPR029475">
    <property type="entry name" value="DUF6807"/>
</dbReference>
<dbReference type="Pfam" id="PF14100">
    <property type="entry name" value="DUF6807"/>
    <property type="match status" value="1"/>
</dbReference>
<gene>
    <name evidence="2" type="ORF">PZE19_22640</name>
</gene>
<dbReference type="Proteomes" id="UP001216907">
    <property type="component" value="Unassembled WGS sequence"/>
</dbReference>
<dbReference type="EMBL" id="JARRAG010000002">
    <property type="protein sequence ID" value="MDG3006579.1"/>
    <property type="molecule type" value="Genomic_DNA"/>
</dbReference>